<evidence type="ECO:0000313" key="2">
    <source>
        <dbReference type="Proteomes" id="UP000245383"/>
    </source>
</evidence>
<organism evidence="1 2">
    <name type="scientific">Smittium simulii</name>
    <dbReference type="NCBI Taxonomy" id="133385"/>
    <lineage>
        <taxon>Eukaryota</taxon>
        <taxon>Fungi</taxon>
        <taxon>Fungi incertae sedis</taxon>
        <taxon>Zoopagomycota</taxon>
        <taxon>Kickxellomycotina</taxon>
        <taxon>Harpellomycetes</taxon>
        <taxon>Harpellales</taxon>
        <taxon>Legeriomycetaceae</taxon>
        <taxon>Smittium</taxon>
    </lineage>
</organism>
<protein>
    <submittedName>
        <fullName evidence="1">Uncharacterized protein</fullName>
    </submittedName>
</protein>
<sequence>MDPPLLSGITYAKAKVKKKTVKRVSVKRLLYKNLAQEPIIMLRMFGGKDRLSLDLTNFKEKKDEVVDTISKDITLDNVSYLHNKKSNKMFIEFDCAVDAENFKQKKNAI</sequence>
<proteinExistence type="predicted"/>
<keyword evidence="2" id="KW-1185">Reference proteome</keyword>
<accession>A0A2T9Y6T8</accession>
<dbReference type="Proteomes" id="UP000245383">
    <property type="component" value="Unassembled WGS sequence"/>
</dbReference>
<reference evidence="1 2" key="1">
    <citation type="journal article" date="2018" name="MBio">
        <title>Comparative Genomics Reveals the Core Gene Toolbox for the Fungus-Insect Symbiosis.</title>
        <authorList>
            <person name="Wang Y."/>
            <person name="Stata M."/>
            <person name="Wang W."/>
            <person name="Stajich J.E."/>
            <person name="White M.M."/>
            <person name="Moncalvo J.M."/>
        </authorList>
    </citation>
    <scope>NUCLEOTIDE SEQUENCE [LARGE SCALE GENOMIC DNA]</scope>
    <source>
        <strain evidence="1 2">SWE-8-4</strain>
    </source>
</reference>
<gene>
    <name evidence="1" type="ORF">BB561_006061</name>
</gene>
<evidence type="ECO:0000313" key="1">
    <source>
        <dbReference type="EMBL" id="PVU88028.1"/>
    </source>
</evidence>
<dbReference type="AlphaFoldDB" id="A0A2T9Y6T8"/>
<dbReference type="EMBL" id="MBFR01000422">
    <property type="protein sequence ID" value="PVU88028.1"/>
    <property type="molecule type" value="Genomic_DNA"/>
</dbReference>
<name>A0A2T9Y6T8_9FUNG</name>
<comment type="caution">
    <text evidence="1">The sequence shown here is derived from an EMBL/GenBank/DDBJ whole genome shotgun (WGS) entry which is preliminary data.</text>
</comment>